<dbReference type="SUPFAM" id="SSF55060">
    <property type="entry name" value="GHMP Kinase, C-terminal domain"/>
    <property type="match status" value="1"/>
</dbReference>
<keyword evidence="6" id="KW-0443">Lipid metabolism</keyword>
<name>A0ABV6R7Q6_9MICO</name>
<evidence type="ECO:0000256" key="5">
    <source>
        <dbReference type="ARBA" id="ARBA00022840"/>
    </source>
</evidence>
<keyword evidence="7 11" id="KW-0456">Lyase</keyword>
<keyword evidence="4" id="KW-0547">Nucleotide-binding</keyword>
<evidence type="ECO:0000256" key="3">
    <source>
        <dbReference type="ARBA" id="ARBA00022516"/>
    </source>
</evidence>
<dbReference type="RefSeq" id="WP_376977921.1">
    <property type="nucleotide sequence ID" value="NZ_JBHLSV010000002.1"/>
</dbReference>
<dbReference type="PANTHER" id="PTHR10977:SF3">
    <property type="entry name" value="DIPHOSPHOMEVALONATE DECARBOXYLASE"/>
    <property type="match status" value="1"/>
</dbReference>
<reference evidence="11 12" key="1">
    <citation type="submission" date="2024-09" db="EMBL/GenBank/DDBJ databases">
        <authorList>
            <person name="Sun Q."/>
            <person name="Mori K."/>
        </authorList>
    </citation>
    <scope>NUCLEOTIDE SEQUENCE [LARGE SCALE GENOMIC DNA]</scope>
    <source>
        <strain evidence="11 12">CICC 10874</strain>
    </source>
</reference>
<dbReference type="Gene3D" id="3.30.230.10">
    <property type="match status" value="1"/>
</dbReference>
<evidence type="ECO:0000256" key="8">
    <source>
        <dbReference type="SAM" id="MobiDB-lite"/>
    </source>
</evidence>
<evidence type="ECO:0000259" key="10">
    <source>
        <dbReference type="Pfam" id="PF22700"/>
    </source>
</evidence>
<organism evidence="11 12">
    <name type="scientific">Brachybacterium hainanense</name>
    <dbReference type="NCBI Taxonomy" id="1541174"/>
    <lineage>
        <taxon>Bacteria</taxon>
        <taxon>Bacillati</taxon>
        <taxon>Actinomycetota</taxon>
        <taxon>Actinomycetes</taxon>
        <taxon>Micrococcales</taxon>
        <taxon>Dermabacteraceae</taxon>
        <taxon>Brachybacterium</taxon>
    </lineage>
</organism>
<accession>A0ABV6R7Q6</accession>
<dbReference type="Proteomes" id="UP001589793">
    <property type="component" value="Unassembled WGS sequence"/>
</dbReference>
<evidence type="ECO:0000259" key="9">
    <source>
        <dbReference type="Pfam" id="PF18376"/>
    </source>
</evidence>
<evidence type="ECO:0000256" key="2">
    <source>
        <dbReference type="ARBA" id="ARBA00012296"/>
    </source>
</evidence>
<evidence type="ECO:0000256" key="1">
    <source>
        <dbReference type="ARBA" id="ARBA00008831"/>
    </source>
</evidence>
<keyword evidence="5" id="KW-0067">ATP-binding</keyword>
<dbReference type="PANTHER" id="PTHR10977">
    <property type="entry name" value="DIPHOSPHOMEVALONATE DECARBOXYLASE"/>
    <property type="match status" value="1"/>
</dbReference>
<proteinExistence type="inferred from homology"/>
<evidence type="ECO:0000256" key="6">
    <source>
        <dbReference type="ARBA" id="ARBA00023098"/>
    </source>
</evidence>
<dbReference type="EMBL" id="JBHLSV010000002">
    <property type="protein sequence ID" value="MFC0672826.1"/>
    <property type="molecule type" value="Genomic_DNA"/>
</dbReference>
<evidence type="ECO:0000256" key="7">
    <source>
        <dbReference type="ARBA" id="ARBA00023239"/>
    </source>
</evidence>
<gene>
    <name evidence="11" type="primary">mvaD</name>
    <name evidence="11" type="ORF">ACFFF6_02520</name>
</gene>
<dbReference type="InterPro" id="IPR036554">
    <property type="entry name" value="GHMP_kinase_C_sf"/>
</dbReference>
<feature type="domain" description="Diphosphomevalonate decarboxylase-like N-terminal" evidence="10">
    <location>
        <begin position="9"/>
        <end position="164"/>
    </location>
</feature>
<evidence type="ECO:0000313" key="12">
    <source>
        <dbReference type="Proteomes" id="UP001589793"/>
    </source>
</evidence>
<feature type="region of interest" description="Disordered" evidence="8">
    <location>
        <begin position="312"/>
        <end position="335"/>
    </location>
</feature>
<dbReference type="Gene3D" id="3.30.70.890">
    <property type="entry name" value="GHMP kinase, C-terminal domain"/>
    <property type="match status" value="1"/>
</dbReference>
<evidence type="ECO:0000256" key="4">
    <source>
        <dbReference type="ARBA" id="ARBA00022741"/>
    </source>
</evidence>
<dbReference type="Pfam" id="PF18376">
    <property type="entry name" value="MDD_C"/>
    <property type="match status" value="1"/>
</dbReference>
<feature type="domain" description="Mvd1 C-terminal" evidence="9">
    <location>
        <begin position="175"/>
        <end position="302"/>
    </location>
</feature>
<dbReference type="InterPro" id="IPR029765">
    <property type="entry name" value="Mev_diP_decarb"/>
</dbReference>
<dbReference type="InterPro" id="IPR014721">
    <property type="entry name" value="Ribsml_uS5_D2-typ_fold_subgr"/>
</dbReference>
<dbReference type="InterPro" id="IPR041431">
    <property type="entry name" value="Mvd1_C"/>
</dbReference>
<keyword evidence="12" id="KW-1185">Reference proteome</keyword>
<sequence>MTIEATARAHPNMALVKYWGKRDEQLMLPSTGSLSMTLDEFPTTTTVRLRTDGGPDVLELNGVVAGGDAAARVTRFLDLVRERAGSEARAIVRSRNEVPTGAGLASSASGFAALATAASAVYELPQDTTSRSRLARRGSGSACRSIIDRMAVWHAGTDDESSYAERIDAPELAMVVVVLDSGRKKVSSREAMRLTAATSPFAAAWRESTARTLEDMLAACREGDVTRIGELAEVNALRMHAVIQSTSPSVRYLSGRSLDVFDGIESLRADGIGVWGTADAGPNVVAITRPADAAAVAEALTSHGEVRVVRPGPGARLLEDPADAVPAATAGSEAR</sequence>
<dbReference type="InterPro" id="IPR053859">
    <property type="entry name" value="MVD-like_N"/>
</dbReference>
<dbReference type="PIRSF" id="PIRSF015950">
    <property type="entry name" value="Mev_P_decrbx"/>
    <property type="match status" value="1"/>
</dbReference>
<protein>
    <recommendedName>
        <fullName evidence="2">diphosphomevalonate decarboxylase</fullName>
        <ecNumber evidence="2">4.1.1.33</ecNumber>
    </recommendedName>
</protein>
<keyword evidence="3" id="KW-0444">Lipid biosynthesis</keyword>
<comment type="similarity">
    <text evidence="1">Belongs to the diphosphomevalonate decarboxylase family.</text>
</comment>
<dbReference type="GO" id="GO:0004163">
    <property type="term" value="F:diphosphomevalonate decarboxylase activity"/>
    <property type="evidence" value="ECO:0007669"/>
    <property type="project" value="UniProtKB-EC"/>
</dbReference>
<dbReference type="SUPFAM" id="SSF54211">
    <property type="entry name" value="Ribosomal protein S5 domain 2-like"/>
    <property type="match status" value="1"/>
</dbReference>
<evidence type="ECO:0000313" key="11">
    <source>
        <dbReference type="EMBL" id="MFC0672826.1"/>
    </source>
</evidence>
<dbReference type="NCBIfam" id="TIGR01240">
    <property type="entry name" value="mevDPdecarb"/>
    <property type="match status" value="1"/>
</dbReference>
<comment type="caution">
    <text evidence="11">The sequence shown here is derived from an EMBL/GenBank/DDBJ whole genome shotgun (WGS) entry which is preliminary data.</text>
</comment>
<dbReference type="InterPro" id="IPR020568">
    <property type="entry name" value="Ribosomal_Su5_D2-typ_SF"/>
</dbReference>
<dbReference type="InterPro" id="IPR005935">
    <property type="entry name" value="Mev_decarb"/>
</dbReference>
<dbReference type="Pfam" id="PF22700">
    <property type="entry name" value="MVD-like_N"/>
    <property type="match status" value="1"/>
</dbReference>
<dbReference type="EC" id="4.1.1.33" evidence="2"/>